<dbReference type="Gene3D" id="1.10.287.110">
    <property type="entry name" value="DnaJ domain"/>
    <property type="match status" value="1"/>
</dbReference>
<dbReference type="CDD" id="cd10719">
    <property type="entry name" value="DnaJ_zf"/>
    <property type="match status" value="1"/>
</dbReference>
<dbReference type="GO" id="GO:0008270">
    <property type="term" value="F:zinc ion binding"/>
    <property type="evidence" value="ECO:0007669"/>
    <property type="project" value="UniProtKB-KW"/>
</dbReference>
<dbReference type="PANTHER" id="PTHR43888">
    <property type="entry name" value="DNAJ-LIKE-2, ISOFORM A-RELATED"/>
    <property type="match status" value="1"/>
</dbReference>
<evidence type="ECO:0000256" key="5">
    <source>
        <dbReference type="ARBA" id="ARBA00023186"/>
    </source>
</evidence>
<dbReference type="SUPFAM" id="SSF57938">
    <property type="entry name" value="DnaJ/Hsp40 cysteine-rich domain"/>
    <property type="match status" value="1"/>
</dbReference>
<dbReference type="VEuPathDB" id="TriTrypDB:BSAL_10935"/>
<evidence type="ECO:0000313" key="10">
    <source>
        <dbReference type="EMBL" id="CUG87582.1"/>
    </source>
</evidence>
<dbReference type="SUPFAM" id="SSF49493">
    <property type="entry name" value="HSP40/DnaJ peptide-binding domain"/>
    <property type="match status" value="2"/>
</dbReference>
<evidence type="ECO:0000256" key="4">
    <source>
        <dbReference type="ARBA" id="ARBA00022833"/>
    </source>
</evidence>
<keyword evidence="2" id="KW-0677">Repeat</keyword>
<dbReference type="FunFam" id="2.10.230.10:FF:000002">
    <property type="entry name" value="Molecular chaperone DnaJ"/>
    <property type="match status" value="1"/>
</dbReference>
<keyword evidence="1 6" id="KW-0479">Metal-binding</keyword>
<dbReference type="OrthoDB" id="550424at2759"/>
<dbReference type="InterPro" id="IPR001305">
    <property type="entry name" value="HSP_DnaJ_Cys-rich_dom"/>
</dbReference>
<evidence type="ECO:0000313" key="11">
    <source>
        <dbReference type="Proteomes" id="UP000051952"/>
    </source>
</evidence>
<dbReference type="PRINTS" id="PR00625">
    <property type="entry name" value="JDOMAIN"/>
</dbReference>
<dbReference type="EMBL" id="CYKH01001546">
    <property type="protein sequence ID" value="CUG87582.1"/>
    <property type="molecule type" value="Genomic_DNA"/>
</dbReference>
<dbReference type="InterPro" id="IPR036869">
    <property type="entry name" value="J_dom_sf"/>
</dbReference>
<organism evidence="10 11">
    <name type="scientific">Bodo saltans</name>
    <name type="common">Flagellated protozoan</name>
    <dbReference type="NCBI Taxonomy" id="75058"/>
    <lineage>
        <taxon>Eukaryota</taxon>
        <taxon>Discoba</taxon>
        <taxon>Euglenozoa</taxon>
        <taxon>Kinetoplastea</taxon>
        <taxon>Metakinetoplastina</taxon>
        <taxon>Eubodonida</taxon>
        <taxon>Bodonidae</taxon>
        <taxon>Bodo</taxon>
    </lineage>
</organism>
<protein>
    <submittedName>
        <fullName evidence="10">DNA-J protein, putative</fullName>
    </submittedName>
</protein>
<evidence type="ECO:0000259" key="8">
    <source>
        <dbReference type="PROSITE" id="PS50076"/>
    </source>
</evidence>
<dbReference type="SUPFAM" id="SSF46565">
    <property type="entry name" value="Chaperone J-domain"/>
    <property type="match status" value="1"/>
</dbReference>
<evidence type="ECO:0000256" key="2">
    <source>
        <dbReference type="ARBA" id="ARBA00022737"/>
    </source>
</evidence>
<dbReference type="InterPro" id="IPR001623">
    <property type="entry name" value="DnaJ_domain"/>
</dbReference>
<dbReference type="GO" id="GO:0006457">
    <property type="term" value="P:protein folding"/>
    <property type="evidence" value="ECO:0007669"/>
    <property type="project" value="InterPro"/>
</dbReference>
<evidence type="ECO:0000256" key="1">
    <source>
        <dbReference type="ARBA" id="ARBA00022723"/>
    </source>
</evidence>
<gene>
    <name evidence="10" type="ORF">BSAL_10935</name>
</gene>
<dbReference type="Gene3D" id="2.60.260.20">
    <property type="entry name" value="Urease metallochaperone UreE, N-terminal domain"/>
    <property type="match status" value="2"/>
</dbReference>
<keyword evidence="3 6" id="KW-0863">Zinc-finger</keyword>
<dbReference type="InterPro" id="IPR002939">
    <property type="entry name" value="DnaJ_C"/>
</dbReference>
<dbReference type="OMA" id="KWHEDGD"/>
<feature type="zinc finger region" description="CR-type" evidence="6">
    <location>
        <begin position="146"/>
        <end position="229"/>
    </location>
</feature>
<dbReference type="Proteomes" id="UP000051952">
    <property type="component" value="Unassembled WGS sequence"/>
</dbReference>
<dbReference type="InterPro" id="IPR036410">
    <property type="entry name" value="HSP_DnaJ_Cys-rich_dom_sf"/>
</dbReference>
<dbReference type="AlphaFoldDB" id="A0A0S4JDS8"/>
<keyword evidence="5" id="KW-0143">Chaperone</keyword>
<feature type="chain" id="PRO_5006622307" evidence="7">
    <location>
        <begin position="23"/>
        <end position="368"/>
    </location>
</feature>
<name>A0A0S4JDS8_BODSA</name>
<accession>A0A0S4JDS8</accession>
<dbReference type="InterPro" id="IPR018253">
    <property type="entry name" value="DnaJ_domain_CS"/>
</dbReference>
<dbReference type="CDD" id="cd06257">
    <property type="entry name" value="DnaJ"/>
    <property type="match status" value="1"/>
</dbReference>
<feature type="signal peptide" evidence="7">
    <location>
        <begin position="1"/>
        <end position="22"/>
    </location>
</feature>
<dbReference type="CDD" id="cd10747">
    <property type="entry name" value="DnaJ_C"/>
    <property type="match status" value="1"/>
</dbReference>
<dbReference type="Pfam" id="PF00684">
    <property type="entry name" value="DnaJ_CXXCXGXG"/>
    <property type="match status" value="1"/>
</dbReference>
<feature type="domain" description="CR-type" evidence="9">
    <location>
        <begin position="146"/>
        <end position="229"/>
    </location>
</feature>
<dbReference type="InterPro" id="IPR044713">
    <property type="entry name" value="DNJA1/2-like"/>
</dbReference>
<dbReference type="FunFam" id="2.60.260.20:FF:000013">
    <property type="entry name" value="DnaJ subfamily B member 11"/>
    <property type="match status" value="1"/>
</dbReference>
<keyword evidence="4 6" id="KW-0862">Zinc</keyword>
<dbReference type="GO" id="GO:0030544">
    <property type="term" value="F:Hsp70 protein binding"/>
    <property type="evidence" value="ECO:0007669"/>
    <property type="project" value="InterPro"/>
</dbReference>
<feature type="domain" description="J" evidence="8">
    <location>
        <begin position="26"/>
        <end position="92"/>
    </location>
</feature>
<proteinExistence type="predicted"/>
<evidence type="ECO:0000259" key="9">
    <source>
        <dbReference type="PROSITE" id="PS51188"/>
    </source>
</evidence>
<dbReference type="Pfam" id="PF01556">
    <property type="entry name" value="DnaJ_C"/>
    <property type="match status" value="1"/>
</dbReference>
<dbReference type="PROSITE" id="PS50076">
    <property type="entry name" value="DNAJ_2"/>
    <property type="match status" value="1"/>
</dbReference>
<dbReference type="PROSITE" id="PS00636">
    <property type="entry name" value="DNAJ_1"/>
    <property type="match status" value="1"/>
</dbReference>
<dbReference type="PROSITE" id="PS51188">
    <property type="entry name" value="ZF_CR"/>
    <property type="match status" value="1"/>
</dbReference>
<dbReference type="GO" id="GO:0051082">
    <property type="term" value="F:unfolded protein binding"/>
    <property type="evidence" value="ECO:0007669"/>
    <property type="project" value="InterPro"/>
</dbReference>
<evidence type="ECO:0000256" key="6">
    <source>
        <dbReference type="PROSITE-ProRule" id="PRU00546"/>
    </source>
</evidence>
<evidence type="ECO:0000256" key="7">
    <source>
        <dbReference type="SAM" id="SignalP"/>
    </source>
</evidence>
<dbReference type="SMART" id="SM00271">
    <property type="entry name" value="DnaJ"/>
    <property type="match status" value="1"/>
</dbReference>
<keyword evidence="7" id="KW-0732">Signal</keyword>
<keyword evidence="11" id="KW-1185">Reference proteome</keyword>
<evidence type="ECO:0000256" key="3">
    <source>
        <dbReference type="ARBA" id="ARBA00022771"/>
    </source>
</evidence>
<dbReference type="Pfam" id="PF00226">
    <property type="entry name" value="DnaJ"/>
    <property type="match status" value="1"/>
</dbReference>
<sequence length="368" mass="41082">MMRSVLAATVLVAMLLQVAVKADDDDYYEILGLGEERDDAAERDIKTSWRKLSKQYHPDLHGESTREHYQKIQRAYEVLGDRKKRKVYDMRGEEGLKQLQQQGAGQQQMDPFAQLFGFGGGQQGGANKGQNLNMLMLVTLEDMYNGAAHTVKFAKQKLCRACRGTGAATKGDMVTCPNCKGSGTEMQRIQLAPGFVQQVQQPCSHCGGKGKKIGKKCPTCSGNKVVKATMTLGVDIEQGTPENFDLVYDMEADQNPDQLPGDVIFTVSSTPHDFFQRKGDDLHITHKLSLKEALLGFDSTFKHLDDHEVELNSEQVTQHNTVQTLEGEGMPKHHVPSEKGKLFVKYHVELPNMITAQQRSKIEELFPR</sequence>
<dbReference type="Gene3D" id="2.10.230.10">
    <property type="entry name" value="Heat shock protein DnaJ, cysteine-rich domain"/>
    <property type="match status" value="1"/>
</dbReference>
<dbReference type="InterPro" id="IPR008971">
    <property type="entry name" value="HSP40/DnaJ_pept-bd"/>
</dbReference>
<reference evidence="11" key="1">
    <citation type="submission" date="2015-09" db="EMBL/GenBank/DDBJ databases">
        <authorList>
            <consortium name="Pathogen Informatics"/>
        </authorList>
    </citation>
    <scope>NUCLEOTIDE SEQUENCE [LARGE SCALE GENOMIC DNA]</scope>
    <source>
        <strain evidence="11">Lake Konstanz</strain>
    </source>
</reference>